<dbReference type="PROSITE" id="PS00108">
    <property type="entry name" value="PROTEIN_KINASE_ST"/>
    <property type="match status" value="1"/>
</dbReference>
<keyword evidence="9" id="KW-0067">ATP-binding</keyword>
<evidence type="ECO:0000256" key="2">
    <source>
        <dbReference type="ARBA" id="ARBA00022527"/>
    </source>
</evidence>
<dbReference type="ExpressionAtlas" id="F6HIL2">
    <property type="expression patterns" value="differential"/>
</dbReference>
<evidence type="ECO:0000259" key="15">
    <source>
        <dbReference type="PROSITE" id="PS50011"/>
    </source>
</evidence>
<dbReference type="SMART" id="SM00220">
    <property type="entry name" value="S_TKc"/>
    <property type="match status" value="1"/>
</dbReference>
<evidence type="ECO:0000256" key="5">
    <source>
        <dbReference type="ARBA" id="ARBA00022729"/>
    </source>
</evidence>
<dbReference type="EMBL" id="FN595765">
    <property type="protein sequence ID" value="CCB52058.1"/>
    <property type="molecule type" value="Genomic_DNA"/>
</dbReference>
<evidence type="ECO:0000256" key="10">
    <source>
        <dbReference type="ARBA" id="ARBA00022989"/>
    </source>
</evidence>
<evidence type="ECO:0000313" key="17">
    <source>
        <dbReference type="EMBL" id="CCB52058.1"/>
    </source>
</evidence>
<evidence type="ECO:0000256" key="4">
    <source>
        <dbReference type="ARBA" id="ARBA00022692"/>
    </source>
</evidence>
<evidence type="ECO:0000256" key="6">
    <source>
        <dbReference type="ARBA" id="ARBA00022737"/>
    </source>
</evidence>
<dbReference type="STRING" id="29760.F6HIL2"/>
<keyword evidence="3" id="KW-0808">Transferase</keyword>
<sequence>MTSLVSQVAFDPSRHMFATKEVNITAYQTLYVLGQCTLDLSGSSCYSCLLNSVAYLPTCCDGKIGGRVLRASCNVRYELYLFYTRSAIAPTPSAIPHPTVRTTDEVGNESQPVGSLQFDLDTIRAATDNFADANKIDEGGYGTVYKGILSNGEEISVKRLLGDSGEIAEAFKKEVFLMAKLQHRNLQRLLGFCSGGGERMLIYEFVSNDCLDSLLFDPENRAQLDWPMRLKIIEGIARGLLYLHDDAPLRIIHCDLKVSNILLDGKMNAKISNFGMAIGWVDDQTLVNPHRIAGTYGHFAPECVMHGQFSSQSDVYSFGVLLLEIVSGKRNECSNQPENAENLLSNAWRHWNEGQAMELIDPTLSQCCQNTEVMKYIHIGILCVQEDAADRPSMASVVLMLSGDPSTLPMPRLLPPSVPHRAEPQRTAGELEPSARELGEYNAEIISIDEVTFSELSPR</sequence>
<evidence type="ECO:0000256" key="7">
    <source>
        <dbReference type="ARBA" id="ARBA00022741"/>
    </source>
</evidence>
<keyword evidence="12" id="KW-0675">Receptor</keyword>
<dbReference type="Pfam" id="PF01657">
    <property type="entry name" value="Stress-antifung"/>
    <property type="match status" value="1"/>
</dbReference>
<feature type="domain" description="Protein kinase" evidence="15">
    <location>
        <begin position="130"/>
        <end position="413"/>
    </location>
</feature>
<dbReference type="InterPro" id="IPR000719">
    <property type="entry name" value="Prot_kinase_dom"/>
</dbReference>
<evidence type="ECO:0000256" key="9">
    <source>
        <dbReference type="ARBA" id="ARBA00022840"/>
    </source>
</evidence>
<keyword evidence="18" id="KW-1185">Reference proteome</keyword>
<evidence type="ECO:0000256" key="12">
    <source>
        <dbReference type="ARBA" id="ARBA00023170"/>
    </source>
</evidence>
<evidence type="ECO:0000256" key="11">
    <source>
        <dbReference type="ARBA" id="ARBA00023136"/>
    </source>
</evidence>
<dbReference type="InterPro" id="IPR011009">
    <property type="entry name" value="Kinase-like_dom_sf"/>
</dbReference>
<keyword evidence="4" id="KW-0812">Transmembrane</keyword>
<keyword evidence="2" id="KW-0723">Serine/threonine-protein kinase</keyword>
<gene>
    <name evidence="17" type="ordered locus">VIT_12s0059g02540</name>
</gene>
<accession>F6HIL2</accession>
<dbReference type="Gene3D" id="3.30.430.20">
    <property type="entry name" value="Gnk2 domain, C-X8-C-X2-C motif"/>
    <property type="match status" value="1"/>
</dbReference>
<protein>
    <recommendedName>
        <fullName evidence="19">Cysteine-rich receptor-like protein kinase 10</fullName>
    </recommendedName>
</protein>
<dbReference type="SUPFAM" id="SSF56112">
    <property type="entry name" value="Protein kinase-like (PK-like)"/>
    <property type="match status" value="1"/>
</dbReference>
<dbReference type="GO" id="GO:0007165">
    <property type="term" value="P:signal transduction"/>
    <property type="evidence" value="ECO:0000318"/>
    <property type="project" value="GO_Central"/>
</dbReference>
<feature type="region of interest" description="Disordered" evidence="14">
    <location>
        <begin position="416"/>
        <end position="435"/>
    </location>
</feature>
<dbReference type="GO" id="GO:0004674">
    <property type="term" value="F:protein serine/threonine kinase activity"/>
    <property type="evidence" value="ECO:0000318"/>
    <property type="project" value="GO_Central"/>
</dbReference>
<keyword evidence="6" id="KW-0677">Repeat</keyword>
<dbReference type="GO" id="GO:0005524">
    <property type="term" value="F:ATP binding"/>
    <property type="evidence" value="ECO:0007669"/>
    <property type="project" value="UniProtKB-KW"/>
</dbReference>
<evidence type="ECO:0000256" key="3">
    <source>
        <dbReference type="ARBA" id="ARBA00022679"/>
    </source>
</evidence>
<dbReference type="Gene3D" id="1.10.510.10">
    <property type="entry name" value="Transferase(Phosphotransferase) domain 1"/>
    <property type="match status" value="1"/>
</dbReference>
<dbReference type="AlphaFoldDB" id="F6HIL2"/>
<keyword evidence="8" id="KW-0418">Kinase</keyword>
<evidence type="ECO:0000256" key="13">
    <source>
        <dbReference type="ARBA" id="ARBA00023180"/>
    </source>
</evidence>
<dbReference type="PROSITE" id="PS51473">
    <property type="entry name" value="GNK2"/>
    <property type="match status" value="1"/>
</dbReference>
<keyword evidence="13" id="KW-0325">Glycoprotein</keyword>
<evidence type="ECO:0000259" key="16">
    <source>
        <dbReference type="PROSITE" id="PS51473"/>
    </source>
</evidence>
<dbReference type="PANTHER" id="PTHR27002">
    <property type="entry name" value="RECEPTOR-LIKE SERINE/THREONINE-PROTEIN KINASE SD1-8"/>
    <property type="match status" value="1"/>
</dbReference>
<organism evidence="17 18">
    <name type="scientific">Vitis vinifera</name>
    <name type="common">Grape</name>
    <dbReference type="NCBI Taxonomy" id="29760"/>
    <lineage>
        <taxon>Eukaryota</taxon>
        <taxon>Viridiplantae</taxon>
        <taxon>Streptophyta</taxon>
        <taxon>Embryophyta</taxon>
        <taxon>Tracheophyta</taxon>
        <taxon>Spermatophyta</taxon>
        <taxon>Magnoliopsida</taxon>
        <taxon>eudicotyledons</taxon>
        <taxon>Gunneridae</taxon>
        <taxon>Pentapetalae</taxon>
        <taxon>rosids</taxon>
        <taxon>Vitales</taxon>
        <taxon>Vitaceae</taxon>
        <taxon>Viteae</taxon>
        <taxon>Vitis</taxon>
    </lineage>
</organism>
<dbReference type="FunFam" id="3.30.200.20:FF:000466">
    <property type="entry name" value="Putative LRR receptor-like serine/threonine-protein kinase"/>
    <property type="match status" value="1"/>
</dbReference>
<dbReference type="PaxDb" id="29760-VIT_12s0059g02540.t01"/>
<evidence type="ECO:0000256" key="8">
    <source>
        <dbReference type="ARBA" id="ARBA00022777"/>
    </source>
</evidence>
<dbReference type="PANTHER" id="PTHR27002:SF1050">
    <property type="entry name" value="CYSTEINE-RICH RECEPTOR-LIKE PROTEIN KINASE 5"/>
    <property type="match status" value="1"/>
</dbReference>
<dbReference type="InterPro" id="IPR001245">
    <property type="entry name" value="Ser-Thr/Tyr_kinase_cat_dom"/>
</dbReference>
<comment type="subcellular location">
    <subcellularLocation>
        <location evidence="1">Membrane</location>
        <topology evidence="1">Single-pass membrane protein</topology>
    </subcellularLocation>
</comment>
<dbReference type="InterPro" id="IPR008271">
    <property type="entry name" value="Ser/Thr_kinase_AS"/>
</dbReference>
<evidence type="ECO:0000256" key="1">
    <source>
        <dbReference type="ARBA" id="ARBA00004167"/>
    </source>
</evidence>
<name>F6HIL2_VITVI</name>
<dbReference type="GO" id="GO:0009626">
    <property type="term" value="P:plant-type hypersensitive response"/>
    <property type="evidence" value="ECO:0000318"/>
    <property type="project" value="GO_Central"/>
</dbReference>
<keyword evidence="11" id="KW-0472">Membrane</keyword>
<evidence type="ECO:0000313" key="18">
    <source>
        <dbReference type="Proteomes" id="UP000009183"/>
    </source>
</evidence>
<keyword evidence="10" id="KW-1133">Transmembrane helix</keyword>
<dbReference type="InterPro" id="IPR002902">
    <property type="entry name" value="GNK2"/>
</dbReference>
<dbReference type="Gene3D" id="3.30.200.20">
    <property type="entry name" value="Phosphorylase Kinase, domain 1"/>
    <property type="match status" value="1"/>
</dbReference>
<proteinExistence type="predicted"/>
<dbReference type="InterPro" id="IPR038408">
    <property type="entry name" value="GNK2_sf"/>
</dbReference>
<evidence type="ECO:0000256" key="14">
    <source>
        <dbReference type="SAM" id="MobiDB-lite"/>
    </source>
</evidence>
<dbReference type="FunFam" id="1.10.510.10:FF:000129">
    <property type="entry name" value="cysteine-rich receptor-like protein kinase 10"/>
    <property type="match status" value="1"/>
</dbReference>
<dbReference type="HOGENOM" id="CLU_000288_35_2_1"/>
<keyword evidence="5" id="KW-0732">Signal</keyword>
<evidence type="ECO:0008006" key="19">
    <source>
        <dbReference type="Google" id="ProtNLM"/>
    </source>
</evidence>
<dbReference type="eggNOG" id="ENOG502QWDY">
    <property type="taxonomic scope" value="Eukaryota"/>
</dbReference>
<dbReference type="Pfam" id="PF07714">
    <property type="entry name" value="PK_Tyr_Ser-Thr"/>
    <property type="match status" value="1"/>
</dbReference>
<dbReference type="InParanoid" id="F6HIL2"/>
<dbReference type="PROSITE" id="PS50011">
    <property type="entry name" value="PROTEIN_KINASE_DOM"/>
    <property type="match status" value="1"/>
</dbReference>
<dbReference type="Proteomes" id="UP000009183">
    <property type="component" value="Chromosome 12"/>
</dbReference>
<dbReference type="GO" id="GO:0042742">
    <property type="term" value="P:defense response to bacterium"/>
    <property type="evidence" value="ECO:0000318"/>
    <property type="project" value="GO_Central"/>
</dbReference>
<reference evidence="18" key="1">
    <citation type="journal article" date="2007" name="Nature">
        <title>The grapevine genome sequence suggests ancestral hexaploidization in major angiosperm phyla.</title>
        <authorList>
            <consortium name="The French-Italian Public Consortium for Grapevine Genome Characterization."/>
            <person name="Jaillon O."/>
            <person name="Aury J.-M."/>
            <person name="Noel B."/>
            <person name="Policriti A."/>
            <person name="Clepet C."/>
            <person name="Casagrande A."/>
            <person name="Choisne N."/>
            <person name="Aubourg S."/>
            <person name="Vitulo N."/>
            <person name="Jubin C."/>
            <person name="Vezzi A."/>
            <person name="Legeai F."/>
            <person name="Hugueney P."/>
            <person name="Dasilva C."/>
            <person name="Horner D."/>
            <person name="Mica E."/>
            <person name="Jublot D."/>
            <person name="Poulain J."/>
            <person name="Bruyere C."/>
            <person name="Billault A."/>
            <person name="Segurens B."/>
            <person name="Gouyvenoux M."/>
            <person name="Ugarte E."/>
            <person name="Cattonaro F."/>
            <person name="Anthouard V."/>
            <person name="Vico V."/>
            <person name="Del Fabbro C."/>
            <person name="Alaux M."/>
            <person name="Di Gaspero G."/>
            <person name="Dumas V."/>
            <person name="Felice N."/>
            <person name="Paillard S."/>
            <person name="Juman I."/>
            <person name="Moroldo M."/>
            <person name="Scalabrin S."/>
            <person name="Canaguier A."/>
            <person name="Le Clainche I."/>
            <person name="Malacrida G."/>
            <person name="Durand E."/>
            <person name="Pesole G."/>
            <person name="Laucou V."/>
            <person name="Chatelet P."/>
            <person name="Merdinoglu D."/>
            <person name="Delledonne M."/>
            <person name="Pezzotti M."/>
            <person name="Lecharny A."/>
            <person name="Scarpelli C."/>
            <person name="Artiguenave F."/>
            <person name="Pe M.E."/>
            <person name="Valle G."/>
            <person name="Morgante M."/>
            <person name="Caboche M."/>
            <person name="Adam-Blondon A.-F."/>
            <person name="Weissenbach J."/>
            <person name="Quetier F."/>
            <person name="Wincker P."/>
        </authorList>
    </citation>
    <scope>NUCLEOTIDE SEQUENCE [LARGE SCALE GENOMIC DNA]</scope>
    <source>
        <strain evidence="18">cv. Pinot noir / PN40024</strain>
    </source>
</reference>
<dbReference type="GO" id="GO:0005886">
    <property type="term" value="C:plasma membrane"/>
    <property type="evidence" value="ECO:0000318"/>
    <property type="project" value="GO_Central"/>
</dbReference>
<keyword evidence="7" id="KW-0547">Nucleotide-binding</keyword>
<feature type="domain" description="Gnk2-homologous" evidence="16">
    <location>
        <begin position="1"/>
        <end position="82"/>
    </location>
</feature>
<dbReference type="CDD" id="cd23509">
    <property type="entry name" value="Gnk2-like"/>
    <property type="match status" value="1"/>
</dbReference>